<dbReference type="Pfam" id="PF03781">
    <property type="entry name" value="FGE-sulfatase"/>
    <property type="match status" value="1"/>
</dbReference>
<accession>A0A1X3DM87</accession>
<reference evidence="4" key="1">
    <citation type="submission" date="2017-01" db="EMBL/GenBank/DDBJ databases">
        <authorList>
            <person name="Mah S.A."/>
            <person name="Swanson W.J."/>
            <person name="Moy G.W."/>
            <person name="Vacquier V.D."/>
        </authorList>
    </citation>
    <scope>NUCLEOTIDE SEQUENCE [LARGE SCALE GENOMIC DNA]</scope>
    <source>
        <strain evidence="4">124861</strain>
    </source>
</reference>
<dbReference type="AlphaFoldDB" id="A0A1X3DM87"/>
<name>A0A1X3DM87_9NEIS</name>
<dbReference type="SUPFAM" id="SSF56436">
    <property type="entry name" value="C-type lectin-like"/>
    <property type="match status" value="1"/>
</dbReference>
<evidence type="ECO:0000313" key="4">
    <source>
        <dbReference type="Proteomes" id="UP000193303"/>
    </source>
</evidence>
<keyword evidence="1" id="KW-0732">Signal</keyword>
<gene>
    <name evidence="3" type="ORF">BV912_00520</name>
</gene>
<evidence type="ECO:0000256" key="1">
    <source>
        <dbReference type="SAM" id="SignalP"/>
    </source>
</evidence>
<dbReference type="InterPro" id="IPR016187">
    <property type="entry name" value="CTDL_fold"/>
</dbReference>
<protein>
    <recommendedName>
        <fullName evidence="2">Sulfatase-modifying factor enzyme-like domain-containing protein</fullName>
    </recommendedName>
</protein>
<feature type="domain" description="Sulfatase-modifying factor enzyme-like" evidence="2">
    <location>
        <begin position="15"/>
        <end position="246"/>
    </location>
</feature>
<comment type="caution">
    <text evidence="3">The sequence shown here is derived from an EMBL/GenBank/DDBJ whole genome shotgun (WGS) entry which is preliminary data.</text>
</comment>
<feature type="signal peptide" evidence="1">
    <location>
        <begin position="1"/>
        <end position="15"/>
    </location>
</feature>
<evidence type="ECO:0000313" key="3">
    <source>
        <dbReference type="EMBL" id="OSI25439.1"/>
    </source>
</evidence>
<dbReference type="Gene3D" id="3.90.1580.10">
    <property type="entry name" value="paralog of FGE (formylglycine-generating enzyme)"/>
    <property type="match status" value="1"/>
</dbReference>
<dbReference type="EMBL" id="MTAB01000001">
    <property type="protein sequence ID" value="OSI25439.1"/>
    <property type="molecule type" value="Genomic_DNA"/>
</dbReference>
<dbReference type="PANTHER" id="PTHR23150">
    <property type="entry name" value="SULFATASE MODIFYING FACTOR 1, 2"/>
    <property type="match status" value="1"/>
</dbReference>
<dbReference type="Proteomes" id="UP000193303">
    <property type="component" value="Unassembled WGS sequence"/>
</dbReference>
<dbReference type="InterPro" id="IPR005532">
    <property type="entry name" value="SUMF_dom"/>
</dbReference>
<sequence length="246" mass="26965">MFAAVLLCAATGASAAEMVAVKGGSYRPLYLKKDTPLIAVKAFQIDKLPVTNARFNAFVTKHTKWQRGKVNAKQAEAGYLRHWVQTGTHSFAPKTEDLNKPVTNVSWFAAHAYCAAQGKRLPTIDEWEFAGQASATKINGTAEPGYNRTILDWYAEGSRKGLRDVGKSKPNYWGIYDMHGLIWEWTEDFNSSLLSSNAAAGNNMFCSGASAGSADPGDYAAFMRYGIRTSLQAKFVLNNLGFRCAK</sequence>
<organism evidence="3 4">
    <name type="scientific">Neisseria dumasiana</name>
    <dbReference type="NCBI Taxonomy" id="1931275"/>
    <lineage>
        <taxon>Bacteria</taxon>
        <taxon>Pseudomonadati</taxon>
        <taxon>Pseudomonadota</taxon>
        <taxon>Betaproteobacteria</taxon>
        <taxon>Neisseriales</taxon>
        <taxon>Neisseriaceae</taxon>
        <taxon>Neisseria</taxon>
    </lineage>
</organism>
<dbReference type="InterPro" id="IPR051043">
    <property type="entry name" value="Sulfatase_Mod_Factor_Kinase"/>
</dbReference>
<dbReference type="InterPro" id="IPR042095">
    <property type="entry name" value="SUMF_sf"/>
</dbReference>
<dbReference type="GO" id="GO:0120147">
    <property type="term" value="F:formylglycine-generating oxidase activity"/>
    <property type="evidence" value="ECO:0007669"/>
    <property type="project" value="TreeGrafter"/>
</dbReference>
<proteinExistence type="predicted"/>
<evidence type="ECO:0000259" key="2">
    <source>
        <dbReference type="Pfam" id="PF03781"/>
    </source>
</evidence>
<feature type="chain" id="PRO_5012100739" description="Sulfatase-modifying factor enzyme-like domain-containing protein" evidence="1">
    <location>
        <begin position="16"/>
        <end position="246"/>
    </location>
</feature>
<dbReference type="PANTHER" id="PTHR23150:SF19">
    <property type="entry name" value="FORMYLGLYCINE-GENERATING ENZYME"/>
    <property type="match status" value="1"/>
</dbReference>